<evidence type="ECO:0000313" key="2">
    <source>
        <dbReference type="WBParaSite" id="RSKR_0000420800.1"/>
    </source>
</evidence>
<dbReference type="Proteomes" id="UP000095286">
    <property type="component" value="Unplaced"/>
</dbReference>
<dbReference type="WBParaSite" id="RSKR_0000420800.1">
    <property type="protein sequence ID" value="RSKR_0000420800.1"/>
    <property type="gene ID" value="RSKR_0000420800"/>
</dbReference>
<proteinExistence type="predicted"/>
<sequence>MLANHRENQRRQYFTYNENYDYLNSLEHAVGSWSCDQFVEWLKGVDGGIISYLPKLKKANITGKELRIIDEEYLENIGVYSFGIRRIIMQAVETLLYFSRDNEKDNLQRLMNHCVYKLDMLINCVKNSQTASEQLKNASKENYKCSIFSILNSTYSVLALVIEDIKKIVFWLDRSPFDRIESYIKIRDKILSDCVDLTNVVSVRTRGILKTNTIFTKGKQLREYLMDLIKNKNDVIFFCSSFTDRAVIKKNEAIEWGINIQSSFRGIHVISEIKPDSPADNCPKVEAGDEILQINGITVIGWELTKVASMLMSNDSPSDIKQSFSKQLVLLLNKRPQNPTTTRRFLNPNNMQKEIKVRENRLKTLNDFSTILSPSIRAKSPIKEDSPNNITFLKLARTASLNIAKSAWRNHNQRFTGSTIQFASLAHFNQDEDEEPKKIKRRNSICSDKPSTPDIYDHEMSFEVEEDNEKMRRDSFMTSYLRARKRREVFRQSSNDTLVLEEDLDASLEFPNAPNIVIRRTRRMRQQPDSHVKSFIDNKLIEESQDGPVQEYFCENEKTTDEVNYAEIDIVSEDNLSQLGFNCTPNVSDTDWSAPIKEITKLVYHKTDRRKESSIGSLESPAVNNNFYFESSPSTSATPQSNNFSMSPTFYNRLPLSPFVGNLKNRCFTPASTTFTDISEEIPSSRQSPFNQPSMDINKTTSPALSTSSQYSNGLYIHRARGVSSSLAPLAEPDDVDNFDVVPNEVDLTEDMNSLRQKLSDELTTLSNIPCHKMKGFLIEGWVKYLQYGITSPTTTSKNFNTNNNNVTFLDGIQKSQSGTDISSFLNSSRWKNGPKWVKCWAAWKDRRYLIFYTNQKAEKAEGIFLADAFTLSSDHKLKSSKKNIIKLSNGATEVYMAPFTKEDAKFWYSNICEKIPLNDDEGKLIKAMPELSYHMRSAGGRSSSTIIESPFEDEGKGFFNTLISKSKLLSRKGHSRASVNSLL</sequence>
<reference evidence="2" key="1">
    <citation type="submission" date="2016-11" db="UniProtKB">
        <authorList>
            <consortium name="WormBaseParasite"/>
        </authorList>
    </citation>
    <scope>IDENTIFICATION</scope>
    <source>
        <strain evidence="2">KR3021</strain>
    </source>
</reference>
<protein>
    <submittedName>
        <fullName evidence="2">PH domain-containing protein</fullName>
    </submittedName>
</protein>
<name>A0AC35TUS6_9BILA</name>
<accession>A0AC35TUS6</accession>
<organism evidence="1 2">
    <name type="scientific">Rhabditophanes sp. KR3021</name>
    <dbReference type="NCBI Taxonomy" id="114890"/>
    <lineage>
        <taxon>Eukaryota</taxon>
        <taxon>Metazoa</taxon>
        <taxon>Ecdysozoa</taxon>
        <taxon>Nematoda</taxon>
        <taxon>Chromadorea</taxon>
        <taxon>Rhabditida</taxon>
        <taxon>Tylenchina</taxon>
        <taxon>Panagrolaimomorpha</taxon>
        <taxon>Strongyloidoidea</taxon>
        <taxon>Alloionematidae</taxon>
        <taxon>Rhabditophanes</taxon>
    </lineage>
</organism>
<evidence type="ECO:0000313" key="1">
    <source>
        <dbReference type="Proteomes" id="UP000095286"/>
    </source>
</evidence>